<dbReference type="AlphaFoldDB" id="A0A6L2PF12"/>
<comment type="caution">
    <text evidence="1">The sequence shown here is derived from an EMBL/GenBank/DDBJ whole genome shotgun (WGS) entry which is preliminary data.</text>
</comment>
<proteinExistence type="predicted"/>
<accession>A0A6L2PF12</accession>
<organism evidence="1 2">
    <name type="scientific">Coptotermes formosanus</name>
    <name type="common">Formosan subterranean termite</name>
    <dbReference type="NCBI Taxonomy" id="36987"/>
    <lineage>
        <taxon>Eukaryota</taxon>
        <taxon>Metazoa</taxon>
        <taxon>Ecdysozoa</taxon>
        <taxon>Arthropoda</taxon>
        <taxon>Hexapoda</taxon>
        <taxon>Insecta</taxon>
        <taxon>Pterygota</taxon>
        <taxon>Neoptera</taxon>
        <taxon>Polyneoptera</taxon>
        <taxon>Dictyoptera</taxon>
        <taxon>Blattodea</taxon>
        <taxon>Blattoidea</taxon>
        <taxon>Termitoidae</taxon>
        <taxon>Rhinotermitidae</taxon>
        <taxon>Coptotermes</taxon>
    </lineage>
</organism>
<name>A0A6L2PF12_COPFO</name>
<gene>
    <name evidence="1" type="ORF">Cfor_07973</name>
</gene>
<protein>
    <submittedName>
        <fullName evidence="1">Uncharacterized protein</fullName>
    </submittedName>
</protein>
<dbReference type="GO" id="GO:0003676">
    <property type="term" value="F:nucleic acid binding"/>
    <property type="evidence" value="ECO:0007669"/>
    <property type="project" value="InterPro"/>
</dbReference>
<dbReference type="EMBL" id="BLKM01000273">
    <property type="protein sequence ID" value="GFG30986.1"/>
    <property type="molecule type" value="Genomic_DNA"/>
</dbReference>
<dbReference type="Gene3D" id="3.30.420.10">
    <property type="entry name" value="Ribonuclease H-like superfamily/Ribonuclease H"/>
    <property type="match status" value="1"/>
</dbReference>
<reference evidence="2" key="1">
    <citation type="submission" date="2020-01" db="EMBL/GenBank/DDBJ databases">
        <title>Draft genome sequence of the Termite Coptotermes fromosanus.</title>
        <authorList>
            <person name="Itakura S."/>
            <person name="Yosikawa Y."/>
            <person name="Umezawa K."/>
        </authorList>
    </citation>
    <scope>NUCLEOTIDE SEQUENCE [LARGE SCALE GENOMIC DNA]</scope>
</reference>
<evidence type="ECO:0000313" key="2">
    <source>
        <dbReference type="Proteomes" id="UP000502823"/>
    </source>
</evidence>
<dbReference type="InterPro" id="IPR036397">
    <property type="entry name" value="RNaseH_sf"/>
</dbReference>
<dbReference type="Proteomes" id="UP000502823">
    <property type="component" value="Unassembled WGS sequence"/>
</dbReference>
<evidence type="ECO:0000313" key="1">
    <source>
        <dbReference type="EMBL" id="GFG30986.1"/>
    </source>
</evidence>
<dbReference type="InParanoid" id="A0A6L2PF12"/>
<dbReference type="PANTHER" id="PTHR47326">
    <property type="entry name" value="TRANSPOSABLE ELEMENT TC3 TRANSPOSASE-LIKE PROTEIN"/>
    <property type="match status" value="1"/>
</dbReference>
<dbReference type="OrthoDB" id="7922405at2759"/>
<sequence length="103" mass="11734">VCTGVECGFLVSRSRCPICKRFRETIAWPPGSPDLTPLDFLVWGDVKDKVSVPPLPASLEELRTQITESVVNIDADMIHRIWNEIAYRWDTCRVTQGNHTEHL</sequence>
<feature type="non-terminal residue" evidence="1">
    <location>
        <position position="1"/>
    </location>
</feature>
<dbReference type="PANTHER" id="PTHR47326:SF1">
    <property type="entry name" value="HTH PSQ-TYPE DOMAIN-CONTAINING PROTEIN"/>
    <property type="match status" value="1"/>
</dbReference>
<keyword evidence="2" id="KW-1185">Reference proteome</keyword>